<proteinExistence type="predicted"/>
<feature type="domain" description="PPM-type phosphatase" evidence="1">
    <location>
        <begin position="2"/>
        <end position="239"/>
    </location>
</feature>
<accession>A0A1I1HX29</accession>
<reference evidence="2 3" key="1">
    <citation type="submission" date="2016-10" db="EMBL/GenBank/DDBJ databases">
        <authorList>
            <person name="de Groot N.N."/>
        </authorList>
    </citation>
    <scope>NUCLEOTIDE SEQUENCE [LARGE SCALE GENOMIC DNA]</scope>
    <source>
        <strain evidence="2 3">AR67</strain>
    </source>
</reference>
<dbReference type="Gene3D" id="3.60.40.10">
    <property type="entry name" value="PPM-type phosphatase domain"/>
    <property type="match status" value="1"/>
</dbReference>
<evidence type="ECO:0000259" key="1">
    <source>
        <dbReference type="PROSITE" id="PS51746"/>
    </source>
</evidence>
<protein>
    <submittedName>
        <fullName evidence="2">Serine/threonine protein phosphatase PrpC</fullName>
    </submittedName>
</protein>
<dbReference type="SUPFAM" id="SSF81606">
    <property type="entry name" value="PP2C-like"/>
    <property type="match status" value="1"/>
</dbReference>
<organism evidence="2 3">
    <name type="scientific">Ruminococcus albus</name>
    <dbReference type="NCBI Taxonomy" id="1264"/>
    <lineage>
        <taxon>Bacteria</taxon>
        <taxon>Bacillati</taxon>
        <taxon>Bacillota</taxon>
        <taxon>Clostridia</taxon>
        <taxon>Eubacteriales</taxon>
        <taxon>Oscillospiraceae</taxon>
        <taxon>Ruminococcus</taxon>
    </lineage>
</organism>
<dbReference type="Proteomes" id="UP000182192">
    <property type="component" value="Unassembled WGS sequence"/>
</dbReference>
<dbReference type="SMART" id="SM00332">
    <property type="entry name" value="PP2Cc"/>
    <property type="match status" value="1"/>
</dbReference>
<dbReference type="OrthoDB" id="9801841at2"/>
<evidence type="ECO:0000313" key="3">
    <source>
        <dbReference type="Proteomes" id="UP000182192"/>
    </source>
</evidence>
<dbReference type="InterPro" id="IPR036457">
    <property type="entry name" value="PPM-type-like_dom_sf"/>
</dbReference>
<dbReference type="Pfam" id="PF13672">
    <property type="entry name" value="PP2C_2"/>
    <property type="match status" value="1"/>
</dbReference>
<dbReference type="EMBL" id="FOKQ01000010">
    <property type="protein sequence ID" value="SFC28436.1"/>
    <property type="molecule type" value="Genomic_DNA"/>
</dbReference>
<gene>
    <name evidence="2" type="ORF">SAMN02910406_01443</name>
</gene>
<dbReference type="AlphaFoldDB" id="A0A1I1HX29"/>
<dbReference type="SMART" id="SM00331">
    <property type="entry name" value="PP2C_SIG"/>
    <property type="match status" value="1"/>
</dbReference>
<name>A0A1I1HX29_RUMAL</name>
<dbReference type="PROSITE" id="PS51746">
    <property type="entry name" value="PPM_2"/>
    <property type="match status" value="1"/>
</dbReference>
<dbReference type="RefSeq" id="WP_074960873.1">
    <property type="nucleotide sequence ID" value="NZ_FOKQ01000010.1"/>
</dbReference>
<sequence length="239" mass="26682">MQCEIRSIIGTRKEQQDHAGCVRDEKGMLAVVCDGIGSRADGGASAKTAVDMYTDLFLKTDFGSFAEFIVSATEEINEVIRRDYGKDCGTTVVLAFVSGDSLQWLSVGDSRLYIKRGRKFRKITNDHNYKYILDVRMKKGLIDKETYDNEIERGEHLASFLGMGVIDIMDINVTPLTLEKGDMLLLMTDGIYKILSEETMNDILESNDDINSVADELIRSVEQSGSTDIDNATFAVIKY</sequence>
<evidence type="ECO:0000313" key="2">
    <source>
        <dbReference type="EMBL" id="SFC28436.1"/>
    </source>
</evidence>
<dbReference type="InterPro" id="IPR001932">
    <property type="entry name" value="PPM-type_phosphatase-like_dom"/>
</dbReference>
<dbReference type="CDD" id="cd00143">
    <property type="entry name" value="PP2Cc"/>
    <property type="match status" value="1"/>
</dbReference>